<dbReference type="InterPro" id="IPR027417">
    <property type="entry name" value="P-loop_NTPase"/>
</dbReference>
<comment type="caution">
    <text evidence="6">The sequence shown here is derived from an EMBL/GenBank/DDBJ whole genome shotgun (WGS) entry which is preliminary data.</text>
</comment>
<dbReference type="PANTHER" id="PTHR43335:SF4">
    <property type="entry name" value="ABC TRANSPORTER, ATP-BINDING PROTEIN"/>
    <property type="match status" value="1"/>
</dbReference>
<evidence type="ECO:0000313" key="6">
    <source>
        <dbReference type="EMBL" id="OLR90291.1"/>
    </source>
</evidence>
<dbReference type="PANTHER" id="PTHR43335">
    <property type="entry name" value="ABC TRANSPORTER, ATP-BINDING PROTEIN"/>
    <property type="match status" value="1"/>
</dbReference>
<sequence>MLVTAVSKRFGPVTALDRLDLRADPGELVGFVGGNGAGKTTAMRVVLGILRPDSGAVTWGGAPVTPADRVRFGYLPEERGLYPRMRVLDHLVYLAELHGADVDTAHRAAEDWVARLGLRPHRGTEVQRLSLGTQQRVQLAAALVHDPVLLVLDEPFSGLDPAAVDVLADVLRERAAAGVPVLFSSHQLDLVERVCDRVVIARAGRAVAAGTVPQLRAGSGEVLVVDAPGARPGWADGVPGARVTGVEGTRTVLALAEGADEQLVLAAALATGPVREFRLARPALVDLYREVVDR</sequence>
<evidence type="ECO:0000256" key="4">
    <source>
        <dbReference type="ARBA" id="ARBA00022840"/>
    </source>
</evidence>
<evidence type="ECO:0000313" key="7">
    <source>
        <dbReference type="Proteomes" id="UP000186040"/>
    </source>
</evidence>
<keyword evidence="2" id="KW-0813">Transport</keyword>
<keyword evidence="7" id="KW-1185">Reference proteome</keyword>
<evidence type="ECO:0000259" key="5">
    <source>
        <dbReference type="PROSITE" id="PS50893"/>
    </source>
</evidence>
<dbReference type="PROSITE" id="PS50893">
    <property type="entry name" value="ABC_TRANSPORTER_2"/>
    <property type="match status" value="1"/>
</dbReference>
<organism evidence="6 7">
    <name type="scientific">Actinokineospora bangkokensis</name>
    <dbReference type="NCBI Taxonomy" id="1193682"/>
    <lineage>
        <taxon>Bacteria</taxon>
        <taxon>Bacillati</taxon>
        <taxon>Actinomycetota</taxon>
        <taxon>Actinomycetes</taxon>
        <taxon>Pseudonocardiales</taxon>
        <taxon>Pseudonocardiaceae</taxon>
        <taxon>Actinokineospora</taxon>
    </lineage>
</organism>
<evidence type="ECO:0000256" key="1">
    <source>
        <dbReference type="ARBA" id="ARBA00005417"/>
    </source>
</evidence>
<evidence type="ECO:0000256" key="2">
    <source>
        <dbReference type="ARBA" id="ARBA00022448"/>
    </source>
</evidence>
<dbReference type="Gene3D" id="3.40.50.300">
    <property type="entry name" value="P-loop containing nucleotide triphosphate hydrolases"/>
    <property type="match status" value="1"/>
</dbReference>
<feature type="domain" description="ABC transporter" evidence="5">
    <location>
        <begin position="1"/>
        <end position="228"/>
    </location>
</feature>
<dbReference type="SMART" id="SM00382">
    <property type="entry name" value="AAA"/>
    <property type="match status" value="1"/>
</dbReference>
<dbReference type="InterPro" id="IPR003439">
    <property type="entry name" value="ABC_transporter-like_ATP-bd"/>
</dbReference>
<evidence type="ECO:0000256" key="3">
    <source>
        <dbReference type="ARBA" id="ARBA00022741"/>
    </source>
</evidence>
<dbReference type="Pfam" id="PF00005">
    <property type="entry name" value="ABC_tran"/>
    <property type="match status" value="1"/>
</dbReference>
<name>A0A1Q9LE28_9PSEU</name>
<dbReference type="GO" id="GO:0005524">
    <property type="term" value="F:ATP binding"/>
    <property type="evidence" value="ECO:0007669"/>
    <property type="project" value="UniProtKB-KW"/>
</dbReference>
<gene>
    <name evidence="6" type="ORF">BJP25_02520</name>
</gene>
<dbReference type="InterPro" id="IPR003593">
    <property type="entry name" value="AAA+_ATPase"/>
</dbReference>
<keyword evidence="3" id="KW-0547">Nucleotide-binding</keyword>
<dbReference type="AlphaFoldDB" id="A0A1Q9LE28"/>
<dbReference type="GO" id="GO:0016887">
    <property type="term" value="F:ATP hydrolysis activity"/>
    <property type="evidence" value="ECO:0007669"/>
    <property type="project" value="InterPro"/>
</dbReference>
<proteinExistence type="inferred from homology"/>
<comment type="similarity">
    <text evidence="1">Belongs to the ABC transporter superfamily.</text>
</comment>
<keyword evidence="4 6" id="KW-0067">ATP-binding</keyword>
<protein>
    <submittedName>
        <fullName evidence="6">ABC transporter ATP-binding protein</fullName>
    </submittedName>
</protein>
<accession>A0A1Q9LE28</accession>
<dbReference type="SUPFAM" id="SSF52540">
    <property type="entry name" value="P-loop containing nucleoside triphosphate hydrolases"/>
    <property type="match status" value="1"/>
</dbReference>
<reference evidence="6 7" key="1">
    <citation type="submission" date="2016-10" db="EMBL/GenBank/DDBJ databases">
        <title>The Draft Genome Sequence of Actinokineospora bangkokensis 44EHWT reveals the biosynthetic pathway of antifungal compounds Thailandins with unusual extender unit butylmalonyl-CoA.</title>
        <authorList>
            <person name="Greule A."/>
            <person name="Intra B."/>
            <person name="Flemming S."/>
            <person name="Rommel M.G."/>
            <person name="Panbangred W."/>
            <person name="Bechthold A."/>
        </authorList>
    </citation>
    <scope>NUCLEOTIDE SEQUENCE [LARGE SCALE GENOMIC DNA]</scope>
    <source>
        <strain evidence="6 7">44EHW</strain>
    </source>
</reference>
<dbReference type="EMBL" id="MKQR01000028">
    <property type="protein sequence ID" value="OLR90291.1"/>
    <property type="molecule type" value="Genomic_DNA"/>
</dbReference>
<dbReference type="Proteomes" id="UP000186040">
    <property type="component" value="Unassembled WGS sequence"/>
</dbReference>
<dbReference type="STRING" id="1193682.BJP25_02520"/>